<dbReference type="AlphaFoldDB" id="A0A086Y443"/>
<reference evidence="2 3" key="1">
    <citation type="submission" date="2014-03" db="EMBL/GenBank/DDBJ databases">
        <title>Genome of Paenirhodobacter enshiensis DW2-9.</title>
        <authorList>
            <person name="Wang D."/>
            <person name="Wang G."/>
        </authorList>
    </citation>
    <scope>NUCLEOTIDE SEQUENCE [LARGE SCALE GENOMIC DNA]</scope>
    <source>
        <strain evidence="2 3">DW2-9</strain>
    </source>
</reference>
<keyword evidence="1" id="KW-0472">Membrane</keyword>
<dbReference type="InterPro" id="IPR007498">
    <property type="entry name" value="PqiA-like"/>
</dbReference>
<comment type="caution">
    <text evidence="2">The sequence shown here is derived from an EMBL/GenBank/DDBJ whole genome shotgun (WGS) entry which is preliminary data.</text>
</comment>
<protein>
    <submittedName>
        <fullName evidence="2">Paraquat-inducible protein A</fullName>
    </submittedName>
</protein>
<name>A0A086Y443_9RHOB</name>
<sequence>MPKAAAPGDMIACPECDALLRAVPLGPTERARCPRCGSLLVSPRVRSFLQVVALAFTALILMMAAVFFPFLGIAAHGLSHESSVIEVALAFSDGWLAPLSVAVLAVIVGLPMLRFCAIIYVLWPLANGRPAWPKARAAFRLAEGLTPWSMAEIFIVGTAVALVKIGGLATISIGPAFWAFCGLVIVTTLKNAFMSRWSIWAALERS</sequence>
<dbReference type="Proteomes" id="UP000028824">
    <property type="component" value="Unassembled WGS sequence"/>
</dbReference>
<keyword evidence="3" id="KW-1185">Reference proteome</keyword>
<evidence type="ECO:0000256" key="1">
    <source>
        <dbReference type="SAM" id="Phobius"/>
    </source>
</evidence>
<evidence type="ECO:0000313" key="3">
    <source>
        <dbReference type="Proteomes" id="UP000028824"/>
    </source>
</evidence>
<feature type="transmembrane region" description="Helical" evidence="1">
    <location>
        <begin position="169"/>
        <end position="189"/>
    </location>
</feature>
<dbReference type="eggNOG" id="COG2995">
    <property type="taxonomic scope" value="Bacteria"/>
</dbReference>
<dbReference type="EMBL" id="JFZB01000005">
    <property type="protein sequence ID" value="KFI29043.1"/>
    <property type="molecule type" value="Genomic_DNA"/>
</dbReference>
<feature type="transmembrane region" description="Helical" evidence="1">
    <location>
        <begin position="95"/>
        <end position="123"/>
    </location>
</feature>
<dbReference type="Pfam" id="PF04403">
    <property type="entry name" value="PqiA"/>
    <property type="match status" value="1"/>
</dbReference>
<proteinExistence type="predicted"/>
<organism evidence="2 3">
    <name type="scientific">Paenirhodobacter enshiensis</name>
    <dbReference type="NCBI Taxonomy" id="1105367"/>
    <lineage>
        <taxon>Bacteria</taxon>
        <taxon>Pseudomonadati</taxon>
        <taxon>Pseudomonadota</taxon>
        <taxon>Alphaproteobacteria</taxon>
        <taxon>Rhodobacterales</taxon>
        <taxon>Rhodobacter group</taxon>
        <taxon>Paenirhodobacter</taxon>
    </lineage>
</organism>
<dbReference type="STRING" id="1105367.CG50_12705"/>
<keyword evidence="1" id="KW-0812">Transmembrane</keyword>
<keyword evidence="1" id="KW-1133">Transmembrane helix</keyword>
<evidence type="ECO:0000313" key="2">
    <source>
        <dbReference type="EMBL" id="KFI29043.1"/>
    </source>
</evidence>
<feature type="transmembrane region" description="Helical" evidence="1">
    <location>
        <begin position="144"/>
        <end position="163"/>
    </location>
</feature>
<accession>A0A086Y443</accession>
<feature type="transmembrane region" description="Helical" evidence="1">
    <location>
        <begin position="48"/>
        <end position="75"/>
    </location>
</feature>
<gene>
    <name evidence="2" type="ORF">CG50_12705</name>
</gene>